<dbReference type="EC" id="3.1.3.16" evidence="3"/>
<evidence type="ECO:0000259" key="11">
    <source>
        <dbReference type="PROSITE" id="PS50011"/>
    </source>
</evidence>
<keyword evidence="8" id="KW-0464">Manganese</keyword>
<evidence type="ECO:0000256" key="1">
    <source>
        <dbReference type="ARBA" id="ARBA00001936"/>
    </source>
</evidence>
<evidence type="ECO:0000259" key="12">
    <source>
        <dbReference type="PROSITE" id="PS51746"/>
    </source>
</evidence>
<evidence type="ECO:0000256" key="10">
    <source>
        <dbReference type="SAM" id="MobiDB-lite"/>
    </source>
</evidence>
<dbReference type="Pfam" id="PF00069">
    <property type="entry name" value="Pkinase"/>
    <property type="match status" value="1"/>
</dbReference>
<reference evidence="13 14" key="1">
    <citation type="journal article" date="2024" name="Nat. Commun.">
        <title>Phylogenomics reveals the evolutionary origins of lichenization in chlorophyte algae.</title>
        <authorList>
            <person name="Puginier C."/>
            <person name="Libourel C."/>
            <person name="Otte J."/>
            <person name="Skaloud P."/>
            <person name="Haon M."/>
            <person name="Grisel S."/>
            <person name="Petersen M."/>
            <person name="Berrin J.G."/>
            <person name="Delaux P.M."/>
            <person name="Dal Grande F."/>
            <person name="Keller J."/>
        </authorList>
    </citation>
    <scope>NUCLEOTIDE SEQUENCE [LARGE SCALE GENOMIC DNA]</scope>
    <source>
        <strain evidence="13 14">SAG 2145</strain>
    </source>
</reference>
<evidence type="ECO:0000256" key="6">
    <source>
        <dbReference type="ARBA" id="ARBA00022842"/>
    </source>
</evidence>
<comment type="similarity">
    <text evidence="9">Belongs to the PP2C family.</text>
</comment>
<dbReference type="Gene3D" id="3.30.200.20">
    <property type="entry name" value="Phosphorylase Kinase, domain 1"/>
    <property type="match status" value="1"/>
</dbReference>
<feature type="domain" description="PPM-type phosphatase" evidence="12">
    <location>
        <begin position="406"/>
        <end position="673"/>
    </location>
</feature>
<dbReference type="InterPro" id="IPR001932">
    <property type="entry name" value="PPM-type_phosphatase-like_dom"/>
</dbReference>
<dbReference type="InterPro" id="IPR011009">
    <property type="entry name" value="Kinase-like_dom_sf"/>
</dbReference>
<dbReference type="PROSITE" id="PS01032">
    <property type="entry name" value="PPM_1"/>
    <property type="match status" value="1"/>
</dbReference>
<evidence type="ECO:0000256" key="2">
    <source>
        <dbReference type="ARBA" id="ARBA00001946"/>
    </source>
</evidence>
<feature type="compositionally biased region" description="Polar residues" evidence="10">
    <location>
        <begin position="341"/>
        <end position="352"/>
    </location>
</feature>
<comment type="cofactor">
    <cofactor evidence="2">
        <name>Mg(2+)</name>
        <dbReference type="ChEBI" id="CHEBI:18420"/>
    </cofactor>
</comment>
<dbReference type="PANTHER" id="PTHR47992">
    <property type="entry name" value="PROTEIN PHOSPHATASE"/>
    <property type="match status" value="1"/>
</dbReference>
<protein>
    <recommendedName>
        <fullName evidence="3">protein-serine/threonine phosphatase</fullName>
        <ecNumber evidence="3">3.1.3.16</ecNumber>
    </recommendedName>
</protein>
<gene>
    <name evidence="13" type="ORF">WJX74_010783</name>
</gene>
<name>A0AAW1QX31_9CHLO</name>
<evidence type="ECO:0000256" key="5">
    <source>
        <dbReference type="ARBA" id="ARBA00022801"/>
    </source>
</evidence>
<proteinExistence type="inferred from homology"/>
<accession>A0AAW1QX31</accession>
<keyword evidence="5 9" id="KW-0378">Hydrolase</keyword>
<dbReference type="AlphaFoldDB" id="A0AAW1QX31"/>
<dbReference type="SMART" id="SM00331">
    <property type="entry name" value="PP2C_SIG"/>
    <property type="match status" value="1"/>
</dbReference>
<evidence type="ECO:0000256" key="8">
    <source>
        <dbReference type="ARBA" id="ARBA00023211"/>
    </source>
</evidence>
<feature type="region of interest" description="Disordered" evidence="10">
    <location>
        <begin position="339"/>
        <end position="378"/>
    </location>
</feature>
<dbReference type="EMBL" id="JALJOS010000023">
    <property type="protein sequence ID" value="KAK9825823.1"/>
    <property type="molecule type" value="Genomic_DNA"/>
</dbReference>
<dbReference type="InterPro" id="IPR015655">
    <property type="entry name" value="PP2C"/>
</dbReference>
<dbReference type="SUPFAM" id="SSF56112">
    <property type="entry name" value="Protein kinase-like (PK-like)"/>
    <property type="match status" value="1"/>
</dbReference>
<dbReference type="Gene3D" id="3.60.40.10">
    <property type="entry name" value="PPM-type phosphatase domain"/>
    <property type="match status" value="1"/>
</dbReference>
<feature type="region of interest" description="Disordered" evidence="10">
    <location>
        <begin position="690"/>
        <end position="720"/>
    </location>
</feature>
<dbReference type="PROSITE" id="PS51746">
    <property type="entry name" value="PPM_2"/>
    <property type="match status" value="1"/>
</dbReference>
<dbReference type="Proteomes" id="UP001438707">
    <property type="component" value="Unassembled WGS sequence"/>
</dbReference>
<dbReference type="SMART" id="SM00220">
    <property type="entry name" value="S_TKc"/>
    <property type="match status" value="1"/>
</dbReference>
<keyword evidence="7 9" id="KW-0904">Protein phosphatase</keyword>
<dbReference type="PROSITE" id="PS00108">
    <property type="entry name" value="PROTEIN_KINASE_ST"/>
    <property type="match status" value="1"/>
</dbReference>
<evidence type="ECO:0000256" key="7">
    <source>
        <dbReference type="ARBA" id="ARBA00022912"/>
    </source>
</evidence>
<dbReference type="PROSITE" id="PS50011">
    <property type="entry name" value="PROTEIN_KINASE_DOM"/>
    <property type="match status" value="1"/>
</dbReference>
<dbReference type="GO" id="GO:0004672">
    <property type="term" value="F:protein kinase activity"/>
    <property type="evidence" value="ECO:0007669"/>
    <property type="project" value="InterPro"/>
</dbReference>
<dbReference type="InterPro" id="IPR000719">
    <property type="entry name" value="Prot_kinase_dom"/>
</dbReference>
<evidence type="ECO:0000313" key="13">
    <source>
        <dbReference type="EMBL" id="KAK9825823.1"/>
    </source>
</evidence>
<keyword evidence="6" id="KW-0460">Magnesium</keyword>
<dbReference type="SUPFAM" id="SSF81606">
    <property type="entry name" value="PP2C-like"/>
    <property type="match status" value="1"/>
</dbReference>
<keyword evidence="14" id="KW-1185">Reference proteome</keyword>
<dbReference type="GO" id="GO:0005524">
    <property type="term" value="F:ATP binding"/>
    <property type="evidence" value="ECO:0007669"/>
    <property type="project" value="InterPro"/>
</dbReference>
<dbReference type="SMART" id="SM00332">
    <property type="entry name" value="PP2Cc"/>
    <property type="match status" value="1"/>
</dbReference>
<organism evidence="13 14">
    <name type="scientific">Apatococcus lobatus</name>
    <dbReference type="NCBI Taxonomy" id="904363"/>
    <lineage>
        <taxon>Eukaryota</taxon>
        <taxon>Viridiplantae</taxon>
        <taxon>Chlorophyta</taxon>
        <taxon>core chlorophytes</taxon>
        <taxon>Trebouxiophyceae</taxon>
        <taxon>Chlorellales</taxon>
        <taxon>Chlorellaceae</taxon>
        <taxon>Apatococcus</taxon>
    </lineage>
</organism>
<feature type="domain" description="Protein kinase" evidence="11">
    <location>
        <begin position="48"/>
        <end position="332"/>
    </location>
</feature>
<dbReference type="InterPro" id="IPR000222">
    <property type="entry name" value="PP2C_BS"/>
</dbReference>
<dbReference type="InterPro" id="IPR036457">
    <property type="entry name" value="PPM-type-like_dom_sf"/>
</dbReference>
<dbReference type="CDD" id="cd00143">
    <property type="entry name" value="PP2Cc"/>
    <property type="match status" value="1"/>
</dbReference>
<keyword evidence="4" id="KW-0479">Metal-binding</keyword>
<sequence>MCTERPSSEALESAISGMAEAVGKGDFERAAALGKTSEIPLSIDPGTLGLANQLAAGSQSLLYAGTYEGSPCAVKKAIIRTTDDLENFRKDLLMSAEVQHHHVLRLKAARLLPPQYLAVFPLMAGSLADAVHEHGWRPQNATLTRIAKSIAEGLAAIHAHGIIHRDIKLANVLVDKHRLEPKISDFGIAVWDWEVEKGGAAGAAPGRGRPSGGFHKRLMMGTLEYMAPEVLLRQGISQASDIYAWAISVNELATGVQPFSDCTKENPAVHTILDMNYGRQELAAAVAAEGLRPPLEPSLPGELKQLLEHCWHADPAQRPSAAAVASQLDGLLQSLGPESLGQEQAQGQSAPQEDNMKPAAISQSSATGPSQDASHQLSPASIAVEAGWQTPPWMQEASFVSSQQITVGNFETSGQRGDDRMEDASAISSPLDEALPHCHLLAVFDGHAGAAAARHAAAHIRSQLYSHWGCATAEAALTGTFEILDRDFRAHHHRKLAAEGARPSVAAAKSRTCPGACALAALICGSTLHIANAGDCRAVLCSQGEAVQLSTDHTADVIAERDRIKASGGLLYQVAGGWRIGRAGIQVSRSLGDAELKADGLISAPEVTQRLLTEADEFLILASDGLWERMSNEQACGLVHDTVKEAGMAAKRLATEALARGSGDNITVVVAFLQPVSTLEQIYRKGRASRPAAATFHGTRGKGPPMPGPMYSADEMQETL</sequence>
<comment type="caution">
    <text evidence="13">The sequence shown here is derived from an EMBL/GenBank/DDBJ whole genome shotgun (WGS) entry which is preliminary data.</text>
</comment>
<dbReference type="Gene3D" id="1.10.510.10">
    <property type="entry name" value="Transferase(Phosphotransferase) domain 1"/>
    <property type="match status" value="1"/>
</dbReference>
<dbReference type="InterPro" id="IPR008271">
    <property type="entry name" value="Ser/Thr_kinase_AS"/>
</dbReference>
<dbReference type="Pfam" id="PF00481">
    <property type="entry name" value="PP2C"/>
    <property type="match status" value="1"/>
</dbReference>
<evidence type="ECO:0000313" key="14">
    <source>
        <dbReference type="Proteomes" id="UP001438707"/>
    </source>
</evidence>
<evidence type="ECO:0000256" key="9">
    <source>
        <dbReference type="RuleBase" id="RU003465"/>
    </source>
</evidence>
<evidence type="ECO:0000256" key="3">
    <source>
        <dbReference type="ARBA" id="ARBA00013081"/>
    </source>
</evidence>
<dbReference type="GO" id="GO:0004722">
    <property type="term" value="F:protein serine/threonine phosphatase activity"/>
    <property type="evidence" value="ECO:0007669"/>
    <property type="project" value="UniProtKB-EC"/>
</dbReference>
<feature type="compositionally biased region" description="Polar residues" evidence="10">
    <location>
        <begin position="361"/>
        <end position="378"/>
    </location>
</feature>
<dbReference type="GO" id="GO:0046872">
    <property type="term" value="F:metal ion binding"/>
    <property type="evidence" value="ECO:0007669"/>
    <property type="project" value="UniProtKB-KW"/>
</dbReference>
<evidence type="ECO:0000256" key="4">
    <source>
        <dbReference type="ARBA" id="ARBA00022723"/>
    </source>
</evidence>
<comment type="cofactor">
    <cofactor evidence="1">
        <name>Mn(2+)</name>
        <dbReference type="ChEBI" id="CHEBI:29035"/>
    </cofactor>
</comment>